<comment type="caution">
    <text evidence="1">The sequence shown here is derived from an EMBL/GenBank/DDBJ whole genome shotgun (WGS) entry which is preliminary data.</text>
</comment>
<accession>A0A0F9PWW3</accession>
<organism evidence="1">
    <name type="scientific">marine sediment metagenome</name>
    <dbReference type="NCBI Taxonomy" id="412755"/>
    <lineage>
        <taxon>unclassified sequences</taxon>
        <taxon>metagenomes</taxon>
        <taxon>ecological metagenomes</taxon>
    </lineage>
</organism>
<evidence type="ECO:0000313" key="1">
    <source>
        <dbReference type="EMBL" id="KKN05526.1"/>
    </source>
</evidence>
<dbReference type="EMBL" id="LAZR01004793">
    <property type="protein sequence ID" value="KKN05526.1"/>
    <property type="molecule type" value="Genomic_DNA"/>
</dbReference>
<feature type="non-terminal residue" evidence="1">
    <location>
        <position position="28"/>
    </location>
</feature>
<proteinExistence type="predicted"/>
<reference evidence="1" key="1">
    <citation type="journal article" date="2015" name="Nature">
        <title>Complex archaea that bridge the gap between prokaryotes and eukaryotes.</title>
        <authorList>
            <person name="Spang A."/>
            <person name="Saw J.H."/>
            <person name="Jorgensen S.L."/>
            <person name="Zaremba-Niedzwiedzka K."/>
            <person name="Martijn J."/>
            <person name="Lind A.E."/>
            <person name="van Eijk R."/>
            <person name="Schleper C."/>
            <person name="Guy L."/>
            <person name="Ettema T.J."/>
        </authorList>
    </citation>
    <scope>NUCLEOTIDE SEQUENCE</scope>
</reference>
<name>A0A0F9PWW3_9ZZZZ</name>
<dbReference type="AlphaFoldDB" id="A0A0F9PWW3"/>
<gene>
    <name evidence="1" type="ORF">LCGC14_1086530</name>
</gene>
<protein>
    <submittedName>
        <fullName evidence="1">Uncharacterized protein</fullName>
    </submittedName>
</protein>
<sequence length="28" mass="3364">MVQFVFIYNLFITKIVKYVISNKKSPKD</sequence>